<dbReference type="STRING" id="1359168.OCHUTO_0403"/>
<comment type="caution">
    <text evidence="1">The sequence shown here is derived from an EMBL/GenBank/DDBJ whole genome shotgun (WGS) entry which is preliminary data.</text>
</comment>
<organism evidence="1 2">
    <name type="scientific">Orientia chuto str. Dubai</name>
    <dbReference type="NCBI Taxonomy" id="1359168"/>
    <lineage>
        <taxon>Bacteria</taxon>
        <taxon>Pseudomonadati</taxon>
        <taxon>Pseudomonadota</taxon>
        <taxon>Alphaproteobacteria</taxon>
        <taxon>Rickettsiales</taxon>
        <taxon>Rickettsiaceae</taxon>
        <taxon>Rickettsieae</taxon>
        <taxon>Orientia</taxon>
    </lineage>
</organism>
<dbReference type="EMBL" id="LANP01000008">
    <property type="protein sequence ID" value="KJV56532.1"/>
    <property type="molecule type" value="Genomic_DNA"/>
</dbReference>
<dbReference type="AlphaFoldDB" id="A0A0F3MM29"/>
<dbReference type="RefSeq" id="WP_156961267.1">
    <property type="nucleotide sequence ID" value="NZ_LANP01000008.1"/>
</dbReference>
<proteinExistence type="predicted"/>
<accession>A0A0F3MM29</accession>
<dbReference type="Proteomes" id="UP000033616">
    <property type="component" value="Unassembled WGS sequence"/>
</dbReference>
<name>A0A0F3MM29_9RICK</name>
<sequence>MRQISTADTIKRLKLTKSIIKLCEDQQALGCKLTSVASHLKEDKLLKLQNDDCLKHY</sequence>
<dbReference type="PATRIC" id="fig|1359168.3.peg.1161"/>
<evidence type="ECO:0000313" key="1">
    <source>
        <dbReference type="EMBL" id="KJV56532.1"/>
    </source>
</evidence>
<keyword evidence="2" id="KW-1185">Reference proteome</keyword>
<evidence type="ECO:0000313" key="2">
    <source>
        <dbReference type="Proteomes" id="UP000033616"/>
    </source>
</evidence>
<gene>
    <name evidence="1" type="ORF">OCHUTO_0403</name>
</gene>
<reference evidence="1 2" key="1">
    <citation type="submission" date="2015-02" db="EMBL/GenBank/DDBJ databases">
        <title>Genome Sequencing of Rickettsiales.</title>
        <authorList>
            <person name="Daugherty S.C."/>
            <person name="Su Q."/>
            <person name="Abolude K."/>
            <person name="Beier-Sexton M."/>
            <person name="Carlyon J.A."/>
            <person name="Carter R."/>
            <person name="Day N.P."/>
            <person name="Dumler S.J."/>
            <person name="Dyachenko V."/>
            <person name="Godinez A."/>
            <person name="Kurtti T.J."/>
            <person name="Lichay M."/>
            <person name="Mullins K.E."/>
            <person name="Ott S."/>
            <person name="Pappas-Brown V."/>
            <person name="Paris D.H."/>
            <person name="Patel P."/>
            <person name="Richards A.L."/>
            <person name="Sadzewicz L."/>
            <person name="Sears K."/>
            <person name="Seidman D."/>
            <person name="Sengamalay N."/>
            <person name="Stenos J."/>
            <person name="Tallon L.J."/>
            <person name="Vincent G."/>
            <person name="Fraser C.M."/>
            <person name="Munderloh U."/>
            <person name="Dunning-Hotopp J.C."/>
        </authorList>
    </citation>
    <scope>NUCLEOTIDE SEQUENCE [LARGE SCALE GENOMIC DNA]</scope>
    <source>
        <strain evidence="1 2">Fuller</strain>
    </source>
</reference>
<protein>
    <submittedName>
        <fullName evidence="1">Uncharacterized protein</fullName>
    </submittedName>
</protein>